<dbReference type="InterPro" id="IPR018645">
    <property type="entry name" value="OapC-like"/>
</dbReference>
<evidence type="ECO:0000313" key="1">
    <source>
        <dbReference type="EMBL" id="UJG42050.1"/>
    </source>
</evidence>
<reference evidence="1" key="1">
    <citation type="journal article" date="2022" name="Nat. Microbiol.">
        <title>Unique mobile elements and scalable gene flow at the prokaryote-eukaryote boundary revealed by circularized Asgard archaea genomes.</title>
        <authorList>
            <person name="Wu F."/>
            <person name="Speth D.R."/>
            <person name="Philosof A."/>
            <person name="Cremiere A."/>
            <person name="Narayanan A."/>
            <person name="Barco R.A."/>
            <person name="Connon S.A."/>
            <person name="Amend J.P."/>
            <person name="Antoshechkin I.A."/>
            <person name="Orphan V.J."/>
        </authorList>
    </citation>
    <scope>NUCLEOTIDE SEQUENCE</scope>
    <source>
        <strain evidence="1">PM71</strain>
    </source>
</reference>
<protein>
    <recommendedName>
        <fullName evidence="2">Zn-ribbon containing protein</fullName>
    </recommendedName>
</protein>
<organism evidence="1">
    <name type="scientific">Candidatus Heimdallarchaeum aukensis</name>
    <dbReference type="NCBI Taxonomy" id="2876573"/>
    <lineage>
        <taxon>Archaea</taxon>
        <taxon>Promethearchaeati</taxon>
        <taxon>Candidatus Heimdallarchaeota</taxon>
        <taxon>Candidatus Heimdallarchaeia (ex Rinke et al. 2021) (nom. nud.)</taxon>
        <taxon>Candidatus Heimdallarchaeales</taxon>
        <taxon>Candidatus Heimdallarchaeaceae</taxon>
        <taxon>Candidatus Heimdallarchaeum</taxon>
    </lineage>
</organism>
<dbReference type="Proteomes" id="UP001201020">
    <property type="component" value="Chromosome"/>
</dbReference>
<dbReference type="Pfam" id="PF09845">
    <property type="entry name" value="OapC"/>
    <property type="match status" value="1"/>
</dbReference>
<evidence type="ECO:0008006" key="2">
    <source>
        <dbReference type="Google" id="ProtNLM"/>
    </source>
</evidence>
<sequence length="114" mass="13220">MTQVQTETRCANCDRVIKLTPEILESGCPDCGSFKFITKRILTDLEKQQKEVKVLIDKEMREEDITKDISSIRLSTEGTFEIDLEKLLEEVTENKPIITRNKDGTYHVKFPEKK</sequence>
<name>A0A9Y1BNM1_9ARCH</name>
<proteinExistence type="predicted"/>
<dbReference type="EMBL" id="CP084166">
    <property type="protein sequence ID" value="UJG42050.1"/>
    <property type="molecule type" value="Genomic_DNA"/>
</dbReference>
<dbReference type="AlphaFoldDB" id="A0A9Y1BNM1"/>
<accession>A0A9Y1BNM1</accession>
<gene>
    <name evidence="1" type="ORF">K9W45_06190</name>
</gene>